<proteinExistence type="predicted"/>
<reference evidence="2" key="1">
    <citation type="journal article" date="2023" name="Science">
        <title>Genome structures resolve the early diversification of teleost fishes.</title>
        <authorList>
            <person name="Parey E."/>
            <person name="Louis A."/>
            <person name="Montfort J."/>
            <person name="Bouchez O."/>
            <person name="Roques C."/>
            <person name="Iampietro C."/>
            <person name="Lluch J."/>
            <person name="Castinel A."/>
            <person name="Donnadieu C."/>
            <person name="Desvignes T."/>
            <person name="Floi Bucao C."/>
            <person name="Jouanno E."/>
            <person name="Wen M."/>
            <person name="Mejri S."/>
            <person name="Dirks R."/>
            <person name="Jansen H."/>
            <person name="Henkel C."/>
            <person name="Chen W.J."/>
            <person name="Zahm M."/>
            <person name="Cabau C."/>
            <person name="Klopp C."/>
            <person name="Thompson A.W."/>
            <person name="Robinson-Rechavi M."/>
            <person name="Braasch I."/>
            <person name="Lecointre G."/>
            <person name="Bobe J."/>
            <person name="Postlethwait J.H."/>
            <person name="Berthelot C."/>
            <person name="Roest Crollius H."/>
            <person name="Guiguen Y."/>
        </authorList>
    </citation>
    <scope>NUCLEOTIDE SEQUENCE</scope>
    <source>
        <strain evidence="2">NC1722</strain>
    </source>
</reference>
<comment type="caution">
    <text evidence="2">The sequence shown here is derived from an EMBL/GenBank/DDBJ whole genome shotgun (WGS) entry which is preliminary data.</text>
</comment>
<sequence>MQAVILISTELMLVAPTGIRGHSQSGRAVVPSLQSGSASRTVTGRQQSGVPAGPRGRGVESLLALSAPTGALMRSGLNLFTADV</sequence>
<dbReference type="Proteomes" id="UP001221898">
    <property type="component" value="Unassembled WGS sequence"/>
</dbReference>
<gene>
    <name evidence="2" type="ORF">AAFF_G00294160</name>
</gene>
<dbReference type="EMBL" id="JAINUG010000413">
    <property type="protein sequence ID" value="KAJ8372156.1"/>
    <property type="molecule type" value="Genomic_DNA"/>
</dbReference>
<evidence type="ECO:0000313" key="2">
    <source>
        <dbReference type="EMBL" id="KAJ8372156.1"/>
    </source>
</evidence>
<protein>
    <submittedName>
        <fullName evidence="2">Uncharacterized protein</fullName>
    </submittedName>
</protein>
<feature type="compositionally biased region" description="Polar residues" evidence="1">
    <location>
        <begin position="33"/>
        <end position="49"/>
    </location>
</feature>
<keyword evidence="3" id="KW-1185">Reference proteome</keyword>
<evidence type="ECO:0000256" key="1">
    <source>
        <dbReference type="SAM" id="MobiDB-lite"/>
    </source>
</evidence>
<accession>A0AAD7R909</accession>
<feature type="region of interest" description="Disordered" evidence="1">
    <location>
        <begin position="33"/>
        <end position="57"/>
    </location>
</feature>
<evidence type="ECO:0000313" key="3">
    <source>
        <dbReference type="Proteomes" id="UP001221898"/>
    </source>
</evidence>
<dbReference type="AlphaFoldDB" id="A0AAD7R909"/>
<organism evidence="2 3">
    <name type="scientific">Aldrovandia affinis</name>
    <dbReference type="NCBI Taxonomy" id="143900"/>
    <lineage>
        <taxon>Eukaryota</taxon>
        <taxon>Metazoa</taxon>
        <taxon>Chordata</taxon>
        <taxon>Craniata</taxon>
        <taxon>Vertebrata</taxon>
        <taxon>Euteleostomi</taxon>
        <taxon>Actinopterygii</taxon>
        <taxon>Neopterygii</taxon>
        <taxon>Teleostei</taxon>
        <taxon>Notacanthiformes</taxon>
        <taxon>Halosauridae</taxon>
        <taxon>Aldrovandia</taxon>
    </lineage>
</organism>
<name>A0AAD7R909_9TELE</name>